<dbReference type="RefSeq" id="WP_183446997.1">
    <property type="nucleotide sequence ID" value="NZ_JACHWB010000001.1"/>
</dbReference>
<dbReference type="InterPro" id="IPR001343">
    <property type="entry name" value="Hemolysn_Ca-bd"/>
</dbReference>
<gene>
    <name evidence="6" type="ORF">FHR70_000618</name>
</gene>
<evidence type="ECO:0000259" key="5">
    <source>
        <dbReference type="Pfam" id="PF08548"/>
    </source>
</evidence>
<accession>A0A7W4VI20</accession>
<dbReference type="InterPro" id="IPR050557">
    <property type="entry name" value="RTX_toxin/Mannuronan_C5-epim"/>
</dbReference>
<evidence type="ECO:0000313" key="6">
    <source>
        <dbReference type="EMBL" id="MBB3017578.1"/>
    </source>
</evidence>
<dbReference type="InterPro" id="IPR018511">
    <property type="entry name" value="Hemolysin-typ_Ca-bd_CS"/>
</dbReference>
<evidence type="ECO:0000256" key="4">
    <source>
        <dbReference type="ARBA" id="ARBA00022737"/>
    </source>
</evidence>
<name>A0A7W4VI20_9HYPH</name>
<dbReference type="Proteomes" id="UP000532010">
    <property type="component" value="Unassembled WGS sequence"/>
</dbReference>
<reference evidence="6 7" key="1">
    <citation type="submission" date="2020-08" db="EMBL/GenBank/DDBJ databases">
        <title>The Agave Microbiome: Exploring the role of microbial communities in plant adaptations to desert environments.</title>
        <authorList>
            <person name="Partida-Martinez L.P."/>
        </authorList>
    </citation>
    <scope>NUCLEOTIDE SEQUENCE [LARGE SCALE GENOMIC DNA]</scope>
    <source>
        <strain evidence="6 7">AT3.9</strain>
    </source>
</reference>
<evidence type="ECO:0000256" key="1">
    <source>
        <dbReference type="ARBA" id="ARBA00001913"/>
    </source>
</evidence>
<dbReference type="PRINTS" id="PR00313">
    <property type="entry name" value="CABNDNGRPT"/>
</dbReference>
<dbReference type="SUPFAM" id="SSF51120">
    <property type="entry name" value="beta-Roll"/>
    <property type="match status" value="1"/>
</dbReference>
<keyword evidence="3" id="KW-0964">Secreted</keyword>
<dbReference type="EMBL" id="JACHWB010000001">
    <property type="protein sequence ID" value="MBB3017578.1"/>
    <property type="molecule type" value="Genomic_DNA"/>
</dbReference>
<dbReference type="GO" id="GO:0005615">
    <property type="term" value="C:extracellular space"/>
    <property type="evidence" value="ECO:0007669"/>
    <property type="project" value="InterPro"/>
</dbReference>
<dbReference type="GO" id="GO:0005509">
    <property type="term" value="F:calcium ion binding"/>
    <property type="evidence" value="ECO:0007669"/>
    <property type="project" value="InterPro"/>
</dbReference>
<dbReference type="Pfam" id="PF08548">
    <property type="entry name" value="Peptidase_M10_C"/>
    <property type="match status" value="1"/>
</dbReference>
<comment type="cofactor">
    <cofactor evidence="1">
        <name>Ca(2+)</name>
        <dbReference type="ChEBI" id="CHEBI:29108"/>
    </cofactor>
</comment>
<keyword evidence="4" id="KW-0677">Repeat</keyword>
<keyword evidence="7" id="KW-1185">Reference proteome</keyword>
<evidence type="ECO:0000256" key="2">
    <source>
        <dbReference type="ARBA" id="ARBA00004613"/>
    </source>
</evidence>
<sequence>MARIVGSGLANILNGTSLGDLLQGLGGNDTLRGLRGTDVLEGGAGHDKLFGGLGNDLLRGGRGDDRLVGDAGNDQLNGNEGRDILTGGAGRDTFIFKHARETRPGSSADVVTDFTRQDTLHLKNIDAVKNVAGNQDFTFIGNSGFSGHAGELNYRFIGSGAQAKTIVAGDQNGDGNADFEIILLKHIAISKANIFGDL</sequence>
<dbReference type="InterPro" id="IPR013858">
    <property type="entry name" value="Peptidase_M10B_C"/>
</dbReference>
<dbReference type="Pfam" id="PF00353">
    <property type="entry name" value="HemolysinCabind"/>
    <property type="match status" value="2"/>
</dbReference>
<dbReference type="AlphaFoldDB" id="A0A7W4VI20"/>
<dbReference type="PANTHER" id="PTHR38340">
    <property type="entry name" value="S-LAYER PROTEIN"/>
    <property type="match status" value="1"/>
</dbReference>
<feature type="domain" description="Peptidase M10 serralysin C-terminal" evidence="5">
    <location>
        <begin position="60"/>
        <end position="184"/>
    </location>
</feature>
<proteinExistence type="predicted"/>
<comment type="caution">
    <text evidence="6">The sequence shown here is derived from an EMBL/GenBank/DDBJ whole genome shotgun (WGS) entry which is preliminary data.</text>
</comment>
<comment type="subcellular location">
    <subcellularLocation>
        <location evidence="2">Secreted</location>
    </subcellularLocation>
</comment>
<organism evidence="6 7">
    <name type="scientific">Microvirga lupini</name>
    <dbReference type="NCBI Taxonomy" id="420324"/>
    <lineage>
        <taxon>Bacteria</taxon>
        <taxon>Pseudomonadati</taxon>
        <taxon>Pseudomonadota</taxon>
        <taxon>Alphaproteobacteria</taxon>
        <taxon>Hyphomicrobiales</taxon>
        <taxon>Methylobacteriaceae</taxon>
        <taxon>Microvirga</taxon>
    </lineage>
</organism>
<evidence type="ECO:0000256" key="3">
    <source>
        <dbReference type="ARBA" id="ARBA00022525"/>
    </source>
</evidence>
<dbReference type="PANTHER" id="PTHR38340:SF1">
    <property type="entry name" value="S-LAYER PROTEIN"/>
    <property type="match status" value="1"/>
</dbReference>
<dbReference type="PROSITE" id="PS00330">
    <property type="entry name" value="HEMOLYSIN_CALCIUM"/>
    <property type="match status" value="1"/>
</dbReference>
<dbReference type="InterPro" id="IPR011049">
    <property type="entry name" value="Serralysin-like_metalloprot_C"/>
</dbReference>
<protein>
    <submittedName>
        <fullName evidence="6">Ca2+-binding RTX toxin-like protein</fullName>
    </submittedName>
</protein>
<evidence type="ECO:0000313" key="7">
    <source>
        <dbReference type="Proteomes" id="UP000532010"/>
    </source>
</evidence>
<dbReference type="Gene3D" id="2.150.10.10">
    <property type="entry name" value="Serralysin-like metalloprotease, C-terminal"/>
    <property type="match status" value="2"/>
</dbReference>